<gene>
    <name evidence="1" type="ORF">M9H77_14716</name>
</gene>
<comment type="caution">
    <text evidence="1">The sequence shown here is derived from an EMBL/GenBank/DDBJ whole genome shotgun (WGS) entry which is preliminary data.</text>
</comment>
<keyword evidence="2" id="KW-1185">Reference proteome</keyword>
<reference evidence="2" key="1">
    <citation type="journal article" date="2023" name="Nat. Plants">
        <title>Single-cell RNA sequencing provides a high-resolution roadmap for understanding the multicellular compartmentation of specialized metabolism.</title>
        <authorList>
            <person name="Sun S."/>
            <person name="Shen X."/>
            <person name="Li Y."/>
            <person name="Li Y."/>
            <person name="Wang S."/>
            <person name="Li R."/>
            <person name="Zhang H."/>
            <person name="Shen G."/>
            <person name="Guo B."/>
            <person name="Wei J."/>
            <person name="Xu J."/>
            <person name="St-Pierre B."/>
            <person name="Chen S."/>
            <person name="Sun C."/>
        </authorList>
    </citation>
    <scope>NUCLEOTIDE SEQUENCE [LARGE SCALE GENOMIC DNA]</scope>
</reference>
<organism evidence="1 2">
    <name type="scientific">Catharanthus roseus</name>
    <name type="common">Madagascar periwinkle</name>
    <name type="synonym">Vinca rosea</name>
    <dbReference type="NCBI Taxonomy" id="4058"/>
    <lineage>
        <taxon>Eukaryota</taxon>
        <taxon>Viridiplantae</taxon>
        <taxon>Streptophyta</taxon>
        <taxon>Embryophyta</taxon>
        <taxon>Tracheophyta</taxon>
        <taxon>Spermatophyta</taxon>
        <taxon>Magnoliopsida</taxon>
        <taxon>eudicotyledons</taxon>
        <taxon>Gunneridae</taxon>
        <taxon>Pentapetalae</taxon>
        <taxon>asterids</taxon>
        <taxon>lamiids</taxon>
        <taxon>Gentianales</taxon>
        <taxon>Apocynaceae</taxon>
        <taxon>Rauvolfioideae</taxon>
        <taxon>Vinceae</taxon>
        <taxon>Catharanthinae</taxon>
        <taxon>Catharanthus</taxon>
    </lineage>
</organism>
<accession>A0ACC0BP38</accession>
<evidence type="ECO:0000313" key="1">
    <source>
        <dbReference type="EMBL" id="KAI5674352.1"/>
    </source>
</evidence>
<protein>
    <submittedName>
        <fullName evidence="1">Uncharacterized protein</fullName>
    </submittedName>
</protein>
<dbReference type="Proteomes" id="UP001060085">
    <property type="component" value="Linkage Group LG03"/>
</dbReference>
<proteinExistence type="predicted"/>
<dbReference type="EMBL" id="CM044703">
    <property type="protein sequence ID" value="KAI5674352.1"/>
    <property type="molecule type" value="Genomic_DNA"/>
</dbReference>
<name>A0ACC0BP38_CATRO</name>
<evidence type="ECO:0000313" key="2">
    <source>
        <dbReference type="Proteomes" id="UP001060085"/>
    </source>
</evidence>
<sequence>MGLSLSLLYSAWEEILKNNYLSLGQKNFLEEQEEMTLRAQNVKEIDSENPSSKSKELSRKNSINLKNCEPVRLMLETSLSFKSLVQDFGKSESNGPIKKPEGGKMSLPSLSLPEPILFFSPQPISKLDAAAVTVQKVYKSYRTRRNLADCAVVVEELWWKALDFAALKRSSVSFFDVEKPETAVSKWSRARTRAAKVGKGLSKDEKAQKLALQHWLEAIDPRHRYGHNLHLYYDVWFKSESSQPFFYWLDVGDGKEIDLEKCPRANLHHQCITYLGPKERQSYEVIIENGKLVYKLSGSFVNTVEGSKWIFVLSTSRTLYIGQKKKGVFQHSSFLAGAAITAAGRLVAQEGVLEAIWPYSGHYHPTEENFREFINFLEEKSVNLSNVKKCAVDDDLPSFKVAERESSEEPISSSSSSSTAPEPEEDIISDHLASEPENLQQVDDNANKNKPPVFHLAKHLSCKWSTGHGPRISCVRDYPAELRSRALEQVNLSPRLATAPYTCGNFGPIPSPRPSPKIRLSPRFAYMGLPSPRTVPAAN</sequence>